<evidence type="ECO:0008006" key="7">
    <source>
        <dbReference type="Google" id="ProtNLM"/>
    </source>
</evidence>
<dbReference type="InterPro" id="IPR031357">
    <property type="entry name" value="Stealth_CR3"/>
</dbReference>
<evidence type="ECO:0000313" key="5">
    <source>
        <dbReference type="EMBL" id="KAG5478718.1"/>
    </source>
</evidence>
<dbReference type="Proteomes" id="UP000673552">
    <property type="component" value="Unassembled WGS sequence"/>
</dbReference>
<dbReference type="PANTHER" id="PTHR24045">
    <property type="match status" value="1"/>
</dbReference>
<dbReference type="InterPro" id="IPR047141">
    <property type="entry name" value="Stealth"/>
</dbReference>
<evidence type="ECO:0000256" key="2">
    <source>
        <dbReference type="ARBA" id="ARBA00022679"/>
    </source>
</evidence>
<evidence type="ECO:0000259" key="4">
    <source>
        <dbReference type="Pfam" id="PF17102"/>
    </source>
</evidence>
<sequence length="790" mass="88521">MCGGGEPPMPLAPTASKEVARSRQRSGALISGLLSLLLILAVVSQSRSGSLPSARSGKGDAEYESMMEKACGAHAAPGVDPSSFTETPVGSTVLMLYSPGGAARQFCYSNAAGVGESVDLEFLRVAASYVSSPRQVTSGYYDFFAKHNATLWTVDRATRLATPMRLDVVYTFVNPRSPSFRRHLEARRVPFEHQRFRDWEELRYSLRSLREFVLASGALAQYHHHHAADVRRLGELGYQVDMRDADAVDGVVPLVRRVYLVLSDEDQVPEWLDAEKFPELRVVTHADMFSAEEAAQVLPTLNSNVIESSLHRIPGISRFFLYFNNDMLVGRQLSLFDLLRPLSPPRQILEMANMQQPTRARLSKRARYSRKVRRVALLFETIFNSDGYVPPPSRSLLTRIGARLVPQSWCAKLGKAESAGGAVDRALRFLCVPARFSKPELNSKNAVNNLARYQVQEELPGIVPSVEYAHMPRMIDREVLRLFSEDLTNGFAATVKEMRRAYFRTMNDFSPSHMYESYALAMRRARTAALWCQRDERCAGSLRRLHPLTTRKWRQRRNTSCPGHPLEGVSQAVRLQHSDLLARWNSYEKRWLRTTRTGSTSVTERARNGLPGGNASVQITAASVSAPLPRRRYTPSRAVRTLLSEATASAPHTLSYQMISGCQNRGPVDEARLLSLVLDVHHHVSLTDETFTFLIVEDFQRLAIMLSRLERLVGSGAAGSTRTDRRSSTLPLFLTVNDDLEGENVYAQMGNSSLAGWNKSYLTQTAFHRLLWLCSYMAPPAPWERWSAPA</sequence>
<dbReference type="Pfam" id="PF11380">
    <property type="entry name" value="Stealth_CR2"/>
    <property type="match status" value="1"/>
</dbReference>
<evidence type="ECO:0000313" key="6">
    <source>
        <dbReference type="Proteomes" id="UP000673552"/>
    </source>
</evidence>
<reference evidence="6" key="1">
    <citation type="journal article" date="2021" name="Microbiol. Resour. Announc.">
        <title>LGAAP: Leishmaniinae Genome Assembly and Annotation Pipeline.</title>
        <authorList>
            <person name="Almutairi H."/>
            <person name="Urbaniak M.D."/>
            <person name="Bates M.D."/>
            <person name="Jariyapan N."/>
            <person name="Kwakye-Nuako G."/>
            <person name="Thomaz-Soccol V."/>
            <person name="Al-Salem W.S."/>
            <person name="Dillon R.J."/>
            <person name="Bates P.A."/>
            <person name="Gatherer D."/>
        </authorList>
    </citation>
    <scope>NUCLEOTIDE SEQUENCE [LARGE SCALE GENOMIC DNA]</scope>
</reference>
<name>A0A836KUJ5_9TRYP</name>
<dbReference type="KEGG" id="lmat:92516066"/>
<feature type="domain" description="Stealth protein CR3 conserved region 3" evidence="4">
    <location>
        <begin position="469"/>
        <end position="520"/>
    </location>
</feature>
<evidence type="ECO:0000256" key="1">
    <source>
        <dbReference type="ARBA" id="ARBA00007583"/>
    </source>
</evidence>
<organism evidence="5 6">
    <name type="scientific">Leishmania martiniquensis</name>
    <dbReference type="NCBI Taxonomy" id="1580590"/>
    <lineage>
        <taxon>Eukaryota</taxon>
        <taxon>Discoba</taxon>
        <taxon>Euglenozoa</taxon>
        <taxon>Kinetoplastea</taxon>
        <taxon>Metakinetoplastina</taxon>
        <taxon>Trypanosomatida</taxon>
        <taxon>Trypanosomatidae</taxon>
        <taxon>Leishmaniinae</taxon>
        <taxon>Leishmania</taxon>
    </lineage>
</organism>
<evidence type="ECO:0000259" key="3">
    <source>
        <dbReference type="Pfam" id="PF11380"/>
    </source>
</evidence>
<dbReference type="PANTHER" id="PTHR24045:SF0">
    <property type="entry name" value="N-ACETYLGLUCOSAMINE-1-PHOSPHOTRANSFERASE SUBUNITS ALPHA_BETA"/>
    <property type="match status" value="1"/>
</dbReference>
<protein>
    <recommendedName>
        <fullName evidence="7">Stealth protein CR2 conserved region 2 domain-containing protein</fullName>
    </recommendedName>
</protein>
<comment type="caution">
    <text evidence="5">The sequence shown here is derived from an EMBL/GenBank/DDBJ whole genome shotgun (WGS) entry which is preliminary data.</text>
</comment>
<dbReference type="GO" id="GO:0016772">
    <property type="term" value="F:transferase activity, transferring phosphorus-containing groups"/>
    <property type="evidence" value="ECO:0007669"/>
    <property type="project" value="InterPro"/>
</dbReference>
<dbReference type="EMBL" id="JAFEUZ010000023">
    <property type="protein sequence ID" value="KAG5478718.1"/>
    <property type="molecule type" value="Genomic_DNA"/>
</dbReference>
<dbReference type="InterPro" id="IPR021520">
    <property type="entry name" value="Stealth_CR2"/>
</dbReference>
<comment type="similarity">
    <text evidence="1">Belongs to the stealth family.</text>
</comment>
<dbReference type="OrthoDB" id="263283at2759"/>
<feature type="domain" description="Stealth protein CR2 conserved region 2" evidence="3">
    <location>
        <begin position="248"/>
        <end position="334"/>
    </location>
</feature>
<keyword evidence="6" id="KW-1185">Reference proteome</keyword>
<dbReference type="RefSeq" id="XP_067178659.1">
    <property type="nucleotide sequence ID" value="XM_067323554.1"/>
</dbReference>
<keyword evidence="2" id="KW-0808">Transferase</keyword>
<dbReference type="GeneID" id="92516066"/>
<gene>
    <name evidence="5" type="ORF">LSCM1_06122</name>
</gene>
<dbReference type="GO" id="GO:0005794">
    <property type="term" value="C:Golgi apparatus"/>
    <property type="evidence" value="ECO:0007669"/>
    <property type="project" value="TreeGrafter"/>
</dbReference>
<accession>A0A836KUJ5</accession>
<dbReference type="AlphaFoldDB" id="A0A836KUJ5"/>
<reference evidence="6" key="2">
    <citation type="journal article" date="2021" name="Sci. Data">
        <title>Chromosome-scale genome sequencing, assembly and annotation of six genomes from subfamily Leishmaniinae.</title>
        <authorList>
            <person name="Almutairi H."/>
            <person name="Urbaniak M.D."/>
            <person name="Bates M.D."/>
            <person name="Jariyapan N."/>
            <person name="Kwakye-Nuako G."/>
            <person name="Thomaz Soccol V."/>
            <person name="Al-Salem W.S."/>
            <person name="Dillon R.J."/>
            <person name="Bates P.A."/>
            <person name="Gatherer D."/>
        </authorList>
    </citation>
    <scope>NUCLEOTIDE SEQUENCE [LARGE SCALE GENOMIC DNA]</scope>
</reference>
<proteinExistence type="inferred from homology"/>
<dbReference type="Pfam" id="PF17102">
    <property type="entry name" value="Stealth_CR3"/>
    <property type="match status" value="1"/>
</dbReference>